<keyword evidence="1" id="KW-1133">Transmembrane helix</keyword>
<organism evidence="2 3">
    <name type="scientific">Clostridium carnis</name>
    <dbReference type="NCBI Taxonomy" id="1530"/>
    <lineage>
        <taxon>Bacteria</taxon>
        <taxon>Bacillati</taxon>
        <taxon>Bacillota</taxon>
        <taxon>Clostridia</taxon>
        <taxon>Eubacteriales</taxon>
        <taxon>Clostridiaceae</taxon>
        <taxon>Clostridium</taxon>
    </lineage>
</organism>
<dbReference type="RefSeq" id="WP_125149471.1">
    <property type="nucleotide sequence ID" value="NZ_UYIN01000019.1"/>
</dbReference>
<dbReference type="InterPro" id="IPR012507">
    <property type="entry name" value="YibE_F"/>
</dbReference>
<comment type="caution">
    <text evidence="2">The sequence shown here is derived from an EMBL/GenBank/DDBJ whole genome shotgun (WGS) entry which is preliminary data.</text>
</comment>
<feature type="transmembrane region" description="Helical" evidence="1">
    <location>
        <begin position="176"/>
        <end position="196"/>
    </location>
</feature>
<feature type="transmembrane region" description="Helical" evidence="1">
    <location>
        <begin position="344"/>
        <end position="370"/>
    </location>
</feature>
<dbReference type="GeneID" id="68875933"/>
<feature type="transmembrane region" description="Helical" evidence="1">
    <location>
        <begin position="202"/>
        <end position="222"/>
    </location>
</feature>
<evidence type="ECO:0000256" key="1">
    <source>
        <dbReference type="SAM" id="Phobius"/>
    </source>
</evidence>
<sequence>MFKDIHRRNTIPIIITLIAIILLILLPNKFPQKIYENTERVSARVISTDENFIVNNGLIKVGDQLCEIEILQGKFKGRTTTGTNRLSGSLEQDKLFKAGDKVLVTVDYTGDTIRVVTLVDHYRLNYELLLVGIFVVVLVSFAGIVGIKSILSFIFTVLAMWKVLIPLFLLGYNPIIVGMVTTLILICVIIGLVYGLDKRSLAAILGSISGALVTCFMALFFVSKFKIHGAVMSFSESLLYSGYESLNLTKIFIASIFIASSGAVMDVAVDITSAVSEVVEKKPEITKLEAVKSGINVGRSIMGTMMTTLLLAYSGGYIGLLMVFMAQGTPIINILNLKYVSSEILHTLIGSFGLITVAPFTAIASGLLLANREKKTII</sequence>
<name>A0ABY6SXB9_9CLOT</name>
<dbReference type="PANTHER" id="PTHR41771:SF1">
    <property type="entry name" value="MEMBRANE PROTEIN"/>
    <property type="match status" value="1"/>
</dbReference>
<evidence type="ECO:0000313" key="3">
    <source>
        <dbReference type="Proteomes" id="UP000277570"/>
    </source>
</evidence>
<proteinExistence type="predicted"/>
<dbReference type="PANTHER" id="PTHR41771">
    <property type="entry name" value="MEMBRANE PROTEIN-RELATED"/>
    <property type="match status" value="1"/>
</dbReference>
<dbReference type="Proteomes" id="UP000277570">
    <property type="component" value="Unassembled WGS sequence"/>
</dbReference>
<protein>
    <submittedName>
        <fullName evidence="2">YibE/F family protein</fullName>
    </submittedName>
</protein>
<dbReference type="Pfam" id="PF07907">
    <property type="entry name" value="YibE_F"/>
    <property type="match status" value="1"/>
</dbReference>
<gene>
    <name evidence="2" type="ORF">NCTC10913_03633</name>
</gene>
<keyword evidence="3" id="KW-1185">Reference proteome</keyword>
<keyword evidence="1" id="KW-0472">Membrane</keyword>
<feature type="transmembrane region" description="Helical" evidence="1">
    <location>
        <begin position="309"/>
        <end position="332"/>
    </location>
</feature>
<evidence type="ECO:0000313" key="2">
    <source>
        <dbReference type="EMBL" id="VDG73293.1"/>
    </source>
</evidence>
<feature type="transmembrane region" description="Helical" evidence="1">
    <location>
        <begin position="124"/>
        <end position="144"/>
    </location>
</feature>
<reference evidence="2 3" key="1">
    <citation type="submission" date="2018-11" db="EMBL/GenBank/DDBJ databases">
        <authorList>
            <consortium name="Pathogen Informatics"/>
        </authorList>
    </citation>
    <scope>NUCLEOTIDE SEQUENCE [LARGE SCALE GENOMIC DNA]</scope>
    <source>
        <strain evidence="2 3">NCTC10913</strain>
    </source>
</reference>
<accession>A0ABY6SXB9</accession>
<dbReference type="EMBL" id="UYIN01000019">
    <property type="protein sequence ID" value="VDG73293.1"/>
    <property type="molecule type" value="Genomic_DNA"/>
</dbReference>
<keyword evidence="1" id="KW-0812">Transmembrane</keyword>
<feature type="transmembrane region" description="Helical" evidence="1">
    <location>
        <begin position="150"/>
        <end position="169"/>
    </location>
</feature>
<feature type="transmembrane region" description="Helical" evidence="1">
    <location>
        <begin position="12"/>
        <end position="30"/>
    </location>
</feature>